<evidence type="ECO:0000256" key="4">
    <source>
        <dbReference type="ARBA" id="ARBA00022670"/>
    </source>
</evidence>
<dbReference type="GO" id="GO:0046872">
    <property type="term" value="F:metal ion binding"/>
    <property type="evidence" value="ECO:0007669"/>
    <property type="project" value="UniProtKB-KW"/>
</dbReference>
<reference evidence="9" key="1">
    <citation type="submission" date="2021-06" db="EMBL/GenBank/DDBJ databases">
        <authorList>
            <person name="Kallberg Y."/>
            <person name="Tangrot J."/>
            <person name="Rosling A."/>
        </authorList>
    </citation>
    <scope>NUCLEOTIDE SEQUENCE</scope>
    <source>
        <strain evidence="9">IA702</strain>
    </source>
</reference>
<dbReference type="GO" id="GO:0034982">
    <property type="term" value="P:mitochondrial protein processing"/>
    <property type="evidence" value="ECO:0007669"/>
    <property type="project" value="TreeGrafter"/>
</dbReference>
<dbReference type="Proteomes" id="UP000789572">
    <property type="component" value="Unassembled WGS sequence"/>
</dbReference>
<evidence type="ECO:0000256" key="1">
    <source>
        <dbReference type="ARBA" id="ARBA00004137"/>
    </source>
</evidence>
<dbReference type="InterPro" id="IPR019165">
    <property type="entry name" value="Peptidase_M76_ATP23"/>
</dbReference>
<sequence length="235" mass="27207">MLNSSAKAEETTTHTSDNAIDRDELKFERWCRSLKYITGLGLTEQERELYNQKRAKELEASQCKKCKKWRDELIRSSPAVIFMLQNIEKAGCKISKKHFACHPCDTTRSGGFSPEFGILLCQNRFLSKKHQEITMVHEMVHLYDHCRFKIDWTNCLHHACSEVRAASLSGDCGWTREIRRGFFTFTKQHQTCVKRRAILSVSQNSHCSAPGIAERTVAEVFESCFRDTQPFDEIY</sequence>
<name>A0A9N8ZT49_9GLOM</name>
<evidence type="ECO:0000256" key="7">
    <source>
        <dbReference type="ARBA" id="ARBA00023049"/>
    </source>
</evidence>
<comment type="similarity">
    <text evidence="2 8">Belongs to the peptidase M76 family.</text>
</comment>
<keyword evidence="6 8" id="KW-0378">Hydrolase</keyword>
<evidence type="ECO:0000313" key="9">
    <source>
        <dbReference type="EMBL" id="CAG8506313.1"/>
    </source>
</evidence>
<comment type="caution">
    <text evidence="9">The sequence shown here is derived from an EMBL/GenBank/DDBJ whole genome shotgun (WGS) entry which is preliminary data.</text>
</comment>
<evidence type="ECO:0000256" key="5">
    <source>
        <dbReference type="ARBA" id="ARBA00022723"/>
    </source>
</evidence>
<keyword evidence="5 8" id="KW-0479">Metal-binding</keyword>
<dbReference type="AlphaFoldDB" id="A0A9N8ZT49"/>
<protein>
    <recommendedName>
        <fullName evidence="3 8">Mitochondrial inner membrane protease ATP23</fullName>
        <ecNumber evidence="8">3.4.24.-</ecNumber>
    </recommendedName>
</protein>
<dbReference type="GO" id="GO:0033615">
    <property type="term" value="P:mitochondrial proton-transporting ATP synthase complex assembly"/>
    <property type="evidence" value="ECO:0007669"/>
    <property type="project" value="TreeGrafter"/>
</dbReference>
<dbReference type="GO" id="GO:0004222">
    <property type="term" value="F:metalloendopeptidase activity"/>
    <property type="evidence" value="ECO:0007669"/>
    <property type="project" value="InterPro"/>
</dbReference>
<comment type="subcellular location">
    <subcellularLocation>
        <location evidence="1 8">Mitochondrion inner membrane</location>
        <topology evidence="1 8">Peripheral membrane protein</topology>
        <orientation evidence="1 8">Intermembrane side</orientation>
    </subcellularLocation>
</comment>
<dbReference type="Pfam" id="PF09768">
    <property type="entry name" value="Peptidase_M76"/>
    <property type="match status" value="1"/>
</dbReference>
<dbReference type="EC" id="3.4.24.-" evidence="8"/>
<evidence type="ECO:0000256" key="3">
    <source>
        <dbReference type="ARBA" id="ARBA00014615"/>
    </source>
</evidence>
<proteinExistence type="inferred from homology"/>
<comment type="function">
    <text evidence="8">Has a dual role in the assembly of mitochondrial ATPase.</text>
</comment>
<keyword evidence="8" id="KW-0472">Membrane</keyword>
<dbReference type="PANTHER" id="PTHR21711:SF0">
    <property type="entry name" value="MITOCHONDRIAL INNER MEMBRANE PROTEASE ATP23 HOMOLOG"/>
    <property type="match status" value="1"/>
</dbReference>
<keyword evidence="4 8" id="KW-0645">Protease</keyword>
<dbReference type="GO" id="GO:0005743">
    <property type="term" value="C:mitochondrial inner membrane"/>
    <property type="evidence" value="ECO:0007669"/>
    <property type="project" value="UniProtKB-SubCell"/>
</dbReference>
<accession>A0A9N8ZT49</accession>
<organism evidence="9 10">
    <name type="scientific">Paraglomus occultum</name>
    <dbReference type="NCBI Taxonomy" id="144539"/>
    <lineage>
        <taxon>Eukaryota</taxon>
        <taxon>Fungi</taxon>
        <taxon>Fungi incertae sedis</taxon>
        <taxon>Mucoromycota</taxon>
        <taxon>Glomeromycotina</taxon>
        <taxon>Glomeromycetes</taxon>
        <taxon>Paraglomerales</taxon>
        <taxon>Paraglomeraceae</taxon>
        <taxon>Paraglomus</taxon>
    </lineage>
</organism>
<keyword evidence="10" id="KW-1185">Reference proteome</keyword>
<evidence type="ECO:0000256" key="6">
    <source>
        <dbReference type="ARBA" id="ARBA00022801"/>
    </source>
</evidence>
<keyword evidence="8" id="KW-0999">Mitochondrion inner membrane</keyword>
<evidence type="ECO:0000256" key="2">
    <source>
        <dbReference type="ARBA" id="ARBA00009915"/>
    </source>
</evidence>
<evidence type="ECO:0000313" key="10">
    <source>
        <dbReference type="Proteomes" id="UP000789572"/>
    </source>
</evidence>
<gene>
    <name evidence="9" type="ORF">POCULU_LOCUS2835</name>
</gene>
<evidence type="ECO:0000256" key="8">
    <source>
        <dbReference type="RuleBase" id="RU364057"/>
    </source>
</evidence>
<dbReference type="PANTHER" id="PTHR21711">
    <property type="entry name" value="MITOCHONDRIAL INNER MEMBRANE PROTEASE"/>
    <property type="match status" value="1"/>
</dbReference>
<keyword evidence="8" id="KW-0496">Mitochondrion</keyword>
<keyword evidence="7 8" id="KW-0482">Metalloprotease</keyword>
<dbReference type="OrthoDB" id="285308at2759"/>
<dbReference type="EMBL" id="CAJVPJ010000284">
    <property type="protein sequence ID" value="CAG8506313.1"/>
    <property type="molecule type" value="Genomic_DNA"/>
</dbReference>